<name>A0A177UAE8_9BASI</name>
<reference evidence="4" key="2">
    <citation type="journal article" date="2019" name="IMA Fungus">
        <title>Genome sequencing and comparison of five Tilletia species to identify candidate genes for the detection of regulated species infecting wheat.</title>
        <authorList>
            <person name="Nguyen H.D.T."/>
            <person name="Sultana T."/>
            <person name="Kesanakurti P."/>
            <person name="Hambleton S."/>
        </authorList>
    </citation>
    <scope>NUCLEOTIDE SEQUENCE</scope>
    <source>
        <strain evidence="4">DAOMC 238032</strain>
    </source>
</reference>
<protein>
    <submittedName>
        <fullName evidence="4">Uncharacterized protein</fullName>
    </submittedName>
</protein>
<dbReference type="EMBL" id="LWDD02000659">
    <property type="protein sequence ID" value="KAE8257391.1"/>
    <property type="molecule type" value="Genomic_DNA"/>
</dbReference>
<evidence type="ECO:0000313" key="6">
    <source>
        <dbReference type="Proteomes" id="UP000836402"/>
    </source>
</evidence>
<gene>
    <name evidence="4" type="ORF">A4X03_0g4682</name>
    <name evidence="3" type="ORF">JKIAZH3_G1203</name>
</gene>
<reference evidence="4" key="1">
    <citation type="submission" date="2016-04" db="EMBL/GenBank/DDBJ databases">
        <authorList>
            <person name="Nguyen H.D."/>
            <person name="Kesanakurti P."/>
            <person name="Cullis J."/>
            <person name="Levesque C.A."/>
            <person name="Hambleton S."/>
        </authorList>
    </citation>
    <scope>NUCLEOTIDE SEQUENCE</scope>
    <source>
        <strain evidence="4">DAOMC 238032</strain>
    </source>
</reference>
<keyword evidence="1" id="KW-0812">Transmembrane</keyword>
<keyword evidence="1" id="KW-0472">Membrane</keyword>
<sequence>MLLKAVNVLALTLLATVCSAEPSPDFPFANLPPRPRATAAPATYKDLQLRNNEDFVDHVVQPHERQLTLTPGATPTPIFVPLADPKDFYSACFWGMGNAGKSVYKIFESAPSGEEWQAFMVGGPTEVSVYQDRLTTLRNGTLETVIASATCKYDGEAVGNRVKAKCDYMAVIDPPHTSWYKKTDEVPVTYTPGICDLNLVKPRPSWDIGSGNGSFDPNPESVPGSWAVHRFEYWAMTSIWGIGVIGLLAIVGLGVL</sequence>
<dbReference type="Proteomes" id="UP000836402">
    <property type="component" value="Unassembled WGS sequence"/>
</dbReference>
<evidence type="ECO:0000313" key="5">
    <source>
        <dbReference type="Proteomes" id="UP000077671"/>
    </source>
</evidence>
<keyword evidence="6" id="KW-1185">Reference proteome</keyword>
<dbReference type="AlphaFoldDB" id="A0A177UAE8"/>
<feature type="chain" id="PRO_5044550171" evidence="2">
    <location>
        <begin position="21"/>
        <end position="256"/>
    </location>
</feature>
<dbReference type="Proteomes" id="UP000077671">
    <property type="component" value="Unassembled WGS sequence"/>
</dbReference>
<evidence type="ECO:0000256" key="2">
    <source>
        <dbReference type="SAM" id="SignalP"/>
    </source>
</evidence>
<reference evidence="3" key="3">
    <citation type="submission" date="2020-10" db="EMBL/GenBank/DDBJ databases">
        <authorList>
            <person name="Sedaghatjoo S."/>
        </authorList>
    </citation>
    <scope>NUCLEOTIDE SEQUENCE</scope>
    <source>
        <strain evidence="3">AZH3</strain>
    </source>
</reference>
<feature type="signal peptide" evidence="2">
    <location>
        <begin position="1"/>
        <end position="20"/>
    </location>
</feature>
<keyword evidence="2" id="KW-0732">Signal</keyword>
<comment type="caution">
    <text evidence="4">The sequence shown here is derived from an EMBL/GenBank/DDBJ whole genome shotgun (WGS) entry which is preliminary data.</text>
</comment>
<evidence type="ECO:0000313" key="3">
    <source>
        <dbReference type="EMBL" id="CAD6940656.1"/>
    </source>
</evidence>
<accession>A0A177UAE8</accession>
<feature type="transmembrane region" description="Helical" evidence="1">
    <location>
        <begin position="233"/>
        <end position="255"/>
    </location>
</feature>
<evidence type="ECO:0000256" key="1">
    <source>
        <dbReference type="SAM" id="Phobius"/>
    </source>
</evidence>
<evidence type="ECO:0000313" key="4">
    <source>
        <dbReference type="EMBL" id="KAE8257391.1"/>
    </source>
</evidence>
<proteinExistence type="predicted"/>
<keyword evidence="1" id="KW-1133">Transmembrane helix</keyword>
<organism evidence="4 5">
    <name type="scientific">Tilletia caries</name>
    <name type="common">wheat bunt fungus</name>
    <dbReference type="NCBI Taxonomy" id="13290"/>
    <lineage>
        <taxon>Eukaryota</taxon>
        <taxon>Fungi</taxon>
        <taxon>Dikarya</taxon>
        <taxon>Basidiomycota</taxon>
        <taxon>Ustilaginomycotina</taxon>
        <taxon>Exobasidiomycetes</taxon>
        <taxon>Tilletiales</taxon>
        <taxon>Tilletiaceae</taxon>
        <taxon>Tilletia</taxon>
    </lineage>
</organism>
<dbReference type="EMBL" id="CAJHJG010004400">
    <property type="protein sequence ID" value="CAD6940656.1"/>
    <property type="molecule type" value="Genomic_DNA"/>
</dbReference>